<dbReference type="RefSeq" id="WP_307040904.1">
    <property type="nucleotide sequence ID" value="NZ_JAUSYY010000001.1"/>
</dbReference>
<dbReference type="CDD" id="cd07377">
    <property type="entry name" value="WHTH_GntR"/>
    <property type="match status" value="1"/>
</dbReference>
<evidence type="ECO:0000256" key="1">
    <source>
        <dbReference type="ARBA" id="ARBA00023015"/>
    </source>
</evidence>
<protein>
    <submittedName>
        <fullName evidence="5">DNA-binding GntR family transcriptional regulator</fullName>
    </submittedName>
</protein>
<dbReference type="Proteomes" id="UP001239083">
    <property type="component" value="Unassembled WGS sequence"/>
</dbReference>
<organism evidence="5 6">
    <name type="scientific">Agromyces ramosus</name>
    <dbReference type="NCBI Taxonomy" id="33879"/>
    <lineage>
        <taxon>Bacteria</taxon>
        <taxon>Bacillati</taxon>
        <taxon>Actinomycetota</taxon>
        <taxon>Actinomycetes</taxon>
        <taxon>Micrococcales</taxon>
        <taxon>Microbacteriaceae</taxon>
        <taxon>Agromyces</taxon>
    </lineage>
</organism>
<evidence type="ECO:0000313" key="5">
    <source>
        <dbReference type="EMBL" id="MDQ0894002.1"/>
    </source>
</evidence>
<keyword evidence="1" id="KW-0805">Transcription regulation</keyword>
<dbReference type="Pfam" id="PF07729">
    <property type="entry name" value="FCD"/>
    <property type="match status" value="1"/>
</dbReference>
<gene>
    <name evidence="5" type="ORF">QFZ26_001557</name>
</gene>
<proteinExistence type="predicted"/>
<accession>A0ABU0R7D7</accession>
<dbReference type="SUPFAM" id="SSF48008">
    <property type="entry name" value="GntR ligand-binding domain-like"/>
    <property type="match status" value="1"/>
</dbReference>
<dbReference type="InterPro" id="IPR036390">
    <property type="entry name" value="WH_DNA-bd_sf"/>
</dbReference>
<dbReference type="Pfam" id="PF00392">
    <property type="entry name" value="GntR"/>
    <property type="match status" value="1"/>
</dbReference>
<reference evidence="5 6" key="1">
    <citation type="submission" date="2023-07" db="EMBL/GenBank/DDBJ databases">
        <title>Comparative genomics of wheat-associated soil bacteria to identify genetic determinants of phenazine resistance.</title>
        <authorList>
            <person name="Mouncey N."/>
        </authorList>
    </citation>
    <scope>NUCLEOTIDE SEQUENCE [LARGE SCALE GENOMIC DNA]</scope>
    <source>
        <strain evidence="5 6">V3I3</strain>
    </source>
</reference>
<feature type="domain" description="HTH gntR-type" evidence="4">
    <location>
        <begin position="24"/>
        <end position="91"/>
    </location>
</feature>
<dbReference type="InterPro" id="IPR000524">
    <property type="entry name" value="Tscrpt_reg_HTH_GntR"/>
</dbReference>
<dbReference type="InterPro" id="IPR011711">
    <property type="entry name" value="GntR_C"/>
</dbReference>
<comment type="caution">
    <text evidence="5">The sequence shown here is derived from an EMBL/GenBank/DDBJ whole genome shotgun (WGS) entry which is preliminary data.</text>
</comment>
<dbReference type="SUPFAM" id="SSF46785">
    <property type="entry name" value="Winged helix' DNA-binding domain"/>
    <property type="match status" value="1"/>
</dbReference>
<dbReference type="Gene3D" id="1.20.120.530">
    <property type="entry name" value="GntR ligand-binding domain-like"/>
    <property type="match status" value="1"/>
</dbReference>
<evidence type="ECO:0000313" key="6">
    <source>
        <dbReference type="Proteomes" id="UP001239083"/>
    </source>
</evidence>
<dbReference type="EMBL" id="JAUSYY010000001">
    <property type="protein sequence ID" value="MDQ0894002.1"/>
    <property type="molecule type" value="Genomic_DNA"/>
</dbReference>
<dbReference type="PANTHER" id="PTHR43537:SF24">
    <property type="entry name" value="GLUCONATE OPERON TRANSCRIPTIONAL REPRESSOR"/>
    <property type="match status" value="1"/>
</dbReference>
<keyword evidence="3" id="KW-0804">Transcription</keyword>
<evidence type="ECO:0000256" key="2">
    <source>
        <dbReference type="ARBA" id="ARBA00023125"/>
    </source>
</evidence>
<dbReference type="SMART" id="SM00345">
    <property type="entry name" value="HTH_GNTR"/>
    <property type="match status" value="1"/>
</dbReference>
<keyword evidence="2 5" id="KW-0238">DNA-binding</keyword>
<dbReference type="PANTHER" id="PTHR43537">
    <property type="entry name" value="TRANSCRIPTIONAL REGULATOR, GNTR FAMILY"/>
    <property type="match status" value="1"/>
</dbReference>
<dbReference type="GO" id="GO:0003677">
    <property type="term" value="F:DNA binding"/>
    <property type="evidence" value="ECO:0007669"/>
    <property type="project" value="UniProtKB-KW"/>
</dbReference>
<evidence type="ECO:0000256" key="3">
    <source>
        <dbReference type="ARBA" id="ARBA00023163"/>
    </source>
</evidence>
<dbReference type="InterPro" id="IPR036388">
    <property type="entry name" value="WH-like_DNA-bd_sf"/>
</dbReference>
<keyword evidence="6" id="KW-1185">Reference proteome</keyword>
<dbReference type="SMART" id="SM00895">
    <property type="entry name" value="FCD"/>
    <property type="match status" value="1"/>
</dbReference>
<dbReference type="InterPro" id="IPR008920">
    <property type="entry name" value="TF_FadR/GntR_C"/>
</dbReference>
<sequence>MTTTTDTGSSSEEGRGQLRVPARNILADDVYGILRDSLVSGRTAPGSRLNLDHLARELHVSNTPVRQALARLEAEGLVTKEPYRGFTASRLLDSQTIAELYEYRLILEPATAARAAGNAAVAGVTELAELCDTDVVDRLLADGAITELGQRDIDFHCGIARLAGNSVVLENLTLTLTRMRLYTTYDRHGSGEQAWHEHRLIAEALRAGDPHAAAAAMRDHLRGAYDRMRTSA</sequence>
<evidence type="ECO:0000259" key="4">
    <source>
        <dbReference type="PROSITE" id="PS50949"/>
    </source>
</evidence>
<dbReference type="Gene3D" id="1.10.10.10">
    <property type="entry name" value="Winged helix-like DNA-binding domain superfamily/Winged helix DNA-binding domain"/>
    <property type="match status" value="1"/>
</dbReference>
<dbReference type="PROSITE" id="PS50949">
    <property type="entry name" value="HTH_GNTR"/>
    <property type="match status" value="1"/>
</dbReference>
<name>A0ABU0R7D7_9MICO</name>